<dbReference type="WBParaSite" id="OFLC_0000675601-mRNA-1">
    <property type="protein sequence ID" value="OFLC_0000675601-mRNA-1"/>
    <property type="gene ID" value="OFLC_0000675601"/>
</dbReference>
<dbReference type="AlphaFoldDB" id="A0A183HGZ5"/>
<accession>A0A183HGZ5</accession>
<dbReference type="EMBL" id="UZAJ01006615">
    <property type="protein sequence ID" value="VDO47821.1"/>
    <property type="molecule type" value="Genomic_DNA"/>
</dbReference>
<dbReference type="Proteomes" id="UP000267606">
    <property type="component" value="Unassembled WGS sequence"/>
</dbReference>
<evidence type="ECO:0000313" key="4">
    <source>
        <dbReference type="WBParaSite" id="OFLC_0000675601-mRNA-1"/>
    </source>
</evidence>
<feature type="domain" description="DUF1758" evidence="1">
    <location>
        <begin position="17"/>
        <end position="106"/>
    </location>
</feature>
<protein>
    <submittedName>
        <fullName evidence="4">DUF1758 domain-containing protein</fullName>
    </submittedName>
</protein>
<evidence type="ECO:0000313" key="3">
    <source>
        <dbReference type="Proteomes" id="UP000267606"/>
    </source>
</evidence>
<dbReference type="Pfam" id="PF05585">
    <property type="entry name" value="DUF1758"/>
    <property type="match status" value="1"/>
</dbReference>
<dbReference type="InterPro" id="IPR008737">
    <property type="entry name" value="DUF1758"/>
</dbReference>
<reference evidence="4" key="1">
    <citation type="submission" date="2016-06" db="UniProtKB">
        <authorList>
            <consortium name="WormBaseParasite"/>
        </authorList>
    </citation>
    <scope>IDENTIFICATION</scope>
</reference>
<sequence>MLVAPLGTKIPIQCPTADVRVNIQTEDKEIITINGHVVEYLTQELQVIDLPNNEEFEDLISYRKQPDIMIGANYFFKFIDLQDKRELHFGYTLVQSKVGPMIVGSDYVDKLRNSKSHPSSIICSVCTNPNLDLENSGNWK</sequence>
<evidence type="ECO:0000313" key="2">
    <source>
        <dbReference type="EMBL" id="VDO47821.1"/>
    </source>
</evidence>
<organism evidence="4">
    <name type="scientific">Onchocerca flexuosa</name>
    <dbReference type="NCBI Taxonomy" id="387005"/>
    <lineage>
        <taxon>Eukaryota</taxon>
        <taxon>Metazoa</taxon>
        <taxon>Ecdysozoa</taxon>
        <taxon>Nematoda</taxon>
        <taxon>Chromadorea</taxon>
        <taxon>Rhabditida</taxon>
        <taxon>Spirurina</taxon>
        <taxon>Spiruromorpha</taxon>
        <taxon>Filarioidea</taxon>
        <taxon>Onchocercidae</taxon>
        <taxon>Onchocerca</taxon>
    </lineage>
</organism>
<gene>
    <name evidence="2" type="ORF">OFLC_LOCUS6757</name>
</gene>
<reference evidence="2 3" key="2">
    <citation type="submission" date="2018-11" db="EMBL/GenBank/DDBJ databases">
        <authorList>
            <consortium name="Pathogen Informatics"/>
        </authorList>
    </citation>
    <scope>NUCLEOTIDE SEQUENCE [LARGE SCALE GENOMIC DNA]</scope>
</reference>
<proteinExistence type="predicted"/>
<keyword evidence="3" id="KW-1185">Reference proteome</keyword>
<name>A0A183HGZ5_9BILA</name>
<evidence type="ECO:0000259" key="1">
    <source>
        <dbReference type="Pfam" id="PF05585"/>
    </source>
</evidence>
<dbReference type="STRING" id="387005.A0A183HGZ5"/>